<gene>
    <name evidence="3" type="ORF">HPS36_03570</name>
</gene>
<dbReference type="InterPro" id="IPR002782">
    <property type="entry name" value="Mut7-C_RNAse_dom"/>
</dbReference>
<dbReference type="GeneID" id="55594050"/>
<sequence length="180" mass="19138">MTSGDGGDAPDGRGPATGGNPPVLLDVMCGKLATYLRLCGYDAAYALDRGVEADDRLLDLAADEGRTLVTRDRDLAARADAADGSPEAVLLTERDVLDQLREFDAAGFAVELADEPSRCGSCNGPVERVDPEADPAPTDRPDYVPDDVGTERPGWSCIECGQWFWKGGHWDDAAARLDGL</sequence>
<dbReference type="EMBL" id="CP053941">
    <property type="protein sequence ID" value="QKG91973.1"/>
    <property type="molecule type" value="Genomic_DNA"/>
</dbReference>
<dbReference type="KEGG" id="hsai:HPS36_03570"/>
<proteinExistence type="predicted"/>
<name>A0A7D3Y0J1_9EURY</name>
<keyword evidence="4" id="KW-1185">Reference proteome</keyword>
<accession>A0A7D3Y0J1</accession>
<feature type="domain" description="Mut7-C RNAse" evidence="2">
    <location>
        <begin position="24"/>
        <end position="175"/>
    </location>
</feature>
<dbReference type="PANTHER" id="PTHR39081">
    <property type="entry name" value="MUT7-C DOMAIN-CONTAINING PROTEIN"/>
    <property type="match status" value="1"/>
</dbReference>
<feature type="region of interest" description="Disordered" evidence="1">
    <location>
        <begin position="1"/>
        <end position="20"/>
    </location>
</feature>
<evidence type="ECO:0000313" key="3">
    <source>
        <dbReference type="EMBL" id="QKG91973.1"/>
    </source>
</evidence>
<feature type="region of interest" description="Disordered" evidence="1">
    <location>
        <begin position="122"/>
        <end position="141"/>
    </location>
</feature>
<dbReference type="Proteomes" id="UP000505020">
    <property type="component" value="Chromosome"/>
</dbReference>
<evidence type="ECO:0000256" key="1">
    <source>
        <dbReference type="SAM" id="MobiDB-lite"/>
    </source>
</evidence>
<evidence type="ECO:0000259" key="2">
    <source>
        <dbReference type="Pfam" id="PF01927"/>
    </source>
</evidence>
<evidence type="ECO:0000313" key="4">
    <source>
        <dbReference type="Proteomes" id="UP000505020"/>
    </source>
</evidence>
<feature type="compositionally biased region" description="Basic and acidic residues" evidence="1">
    <location>
        <begin position="127"/>
        <end position="141"/>
    </location>
</feature>
<dbReference type="RefSeq" id="WP_173228533.1">
    <property type="nucleotide sequence ID" value="NZ_CP053941.1"/>
</dbReference>
<reference evidence="3 4" key="1">
    <citation type="submission" date="2020-05" db="EMBL/GenBank/DDBJ databases">
        <title>Halorubrum RHB-C sp.nov., an extremely halophilic archaeon isolated from solar salt farm.</title>
        <authorList>
            <person name="Ho H."/>
            <person name="Danganan R.E."/>
            <person name="Dedeles G.R."/>
            <person name="Kim S.-G."/>
        </authorList>
    </citation>
    <scope>NUCLEOTIDE SEQUENCE [LARGE SCALE GENOMIC DNA]</scope>
    <source>
        <strain evidence="3 4">RHB-C</strain>
    </source>
</reference>
<dbReference type="PANTHER" id="PTHR39081:SF1">
    <property type="entry name" value="MUT7-C RNASE DOMAIN-CONTAINING PROTEIN"/>
    <property type="match status" value="1"/>
</dbReference>
<dbReference type="AlphaFoldDB" id="A0A7D3Y0J1"/>
<dbReference type="Pfam" id="PF01927">
    <property type="entry name" value="Mut7-C"/>
    <property type="match status" value="1"/>
</dbReference>
<organism evidence="3 4">
    <name type="scientific">Halorubrum salinarum</name>
    <dbReference type="NCBI Taxonomy" id="2739057"/>
    <lineage>
        <taxon>Archaea</taxon>
        <taxon>Methanobacteriati</taxon>
        <taxon>Methanobacteriota</taxon>
        <taxon>Stenosarchaea group</taxon>
        <taxon>Halobacteria</taxon>
        <taxon>Halobacteriales</taxon>
        <taxon>Haloferacaceae</taxon>
        <taxon>Halorubrum</taxon>
    </lineage>
</organism>
<protein>
    <recommendedName>
        <fullName evidence="2">Mut7-C RNAse domain-containing protein</fullName>
    </recommendedName>
</protein>